<reference evidence="4" key="2">
    <citation type="submission" date="2010-01" db="EMBL/GenBank/DDBJ databases">
        <title>The complete genome of Geodermatophilus obscurus DSM 43160.</title>
        <authorList>
            <consortium name="US DOE Joint Genome Institute (JGI-PGF)"/>
            <person name="Lucas S."/>
            <person name="Copeland A."/>
            <person name="Lapidus A."/>
            <person name="Glavina del Rio T."/>
            <person name="Dalin E."/>
            <person name="Tice H."/>
            <person name="Bruce D."/>
            <person name="Goodwin L."/>
            <person name="Pitluck S."/>
            <person name="Kyrpides N."/>
            <person name="Mavromatis K."/>
            <person name="Ivanova N."/>
            <person name="Munk A.C."/>
            <person name="Brettin T."/>
            <person name="Detter J.C."/>
            <person name="Han C."/>
            <person name="Larimer F."/>
            <person name="Land M."/>
            <person name="Hauser L."/>
            <person name="Markowitz V."/>
            <person name="Cheng J.-F."/>
            <person name="Hugenholtz P."/>
            <person name="Woyke T."/>
            <person name="Wu D."/>
            <person name="Jando M."/>
            <person name="Schneider S."/>
            <person name="Klenk H.-P."/>
            <person name="Eisen J.A."/>
        </authorList>
    </citation>
    <scope>NUCLEOTIDE SEQUENCE [LARGE SCALE GENOMIC DNA]</scope>
    <source>
        <strain evidence="4">ATCC 25078 / DSM 43160 / JCM 3152 / KCC A-0152 / KCTC 9177 / NBRC 13315 / NRRL B-3577 / G-20</strain>
    </source>
</reference>
<dbReference type="eggNOG" id="ENOG50334PB">
    <property type="taxonomic scope" value="Bacteria"/>
</dbReference>
<dbReference type="Pfam" id="PF26450">
    <property type="entry name" value="DUF8129"/>
    <property type="match status" value="1"/>
</dbReference>
<accession>D2SAY5</accession>
<feature type="compositionally biased region" description="Polar residues" evidence="1">
    <location>
        <begin position="98"/>
        <end position="113"/>
    </location>
</feature>
<reference evidence="3 4" key="1">
    <citation type="journal article" date="2010" name="Stand. Genomic Sci.">
        <title>Complete genome sequence of Geodermatophilus obscurus type strain (G-20).</title>
        <authorList>
            <person name="Ivanova N."/>
            <person name="Sikorski J."/>
            <person name="Jando M."/>
            <person name="Munk C."/>
            <person name="Lapidus A."/>
            <person name="Glavina Del Rio T."/>
            <person name="Copeland A."/>
            <person name="Tice H."/>
            <person name="Cheng J.-F."/>
            <person name="Lucas S."/>
            <person name="Chen F."/>
            <person name="Nolan M."/>
            <person name="Bruce D."/>
            <person name="Goodwin L."/>
            <person name="Pitluck S."/>
            <person name="Mavromatis K."/>
            <person name="Mikhailova N."/>
            <person name="Pati A."/>
            <person name="Chen A."/>
            <person name="Palaniappan K."/>
            <person name="Land M."/>
            <person name="Hauser L."/>
            <person name="Chang Y.-J."/>
            <person name="Jeffries C.D."/>
            <person name="Meincke L."/>
            <person name="Brettin T."/>
            <person name="Detter J.C."/>
            <person name="Detter J.C."/>
            <person name="Rohde M."/>
            <person name="Goeker M."/>
            <person name="Bristow J."/>
            <person name="Eisen J.A."/>
            <person name="Markowitz V."/>
            <person name="Hugenholtz P."/>
            <person name="Kyrpides N.C."/>
            <person name="Klenk H.-P."/>
        </authorList>
    </citation>
    <scope>NUCLEOTIDE SEQUENCE [LARGE SCALE GENOMIC DNA]</scope>
    <source>
        <strain evidence="4">ATCC 25078 / DSM 43160 / JCM 3152 / KCC A-0152 / KCTC 9177 / NBRC 13315 / NRRL B-3577 / G-20</strain>
    </source>
</reference>
<evidence type="ECO:0000256" key="1">
    <source>
        <dbReference type="SAM" id="MobiDB-lite"/>
    </source>
</evidence>
<dbReference type="KEGG" id="gob:Gobs_3419"/>
<sequence>MTEHDQLPLPDYDHLPVDGLTSRIRTLDAAGLETLLEYERAHADRLQVVTIMENRLAALREGAQPSGGDPAAAAADDPVHAGAGSQVSEATSGPAMNPPSQGDPTNPAQPRSSGSHKKGG</sequence>
<dbReference type="RefSeq" id="WP_012949450.1">
    <property type="nucleotide sequence ID" value="NC_013757.1"/>
</dbReference>
<feature type="compositionally biased region" description="Low complexity" evidence="1">
    <location>
        <begin position="62"/>
        <end position="84"/>
    </location>
</feature>
<evidence type="ECO:0000259" key="2">
    <source>
        <dbReference type="Pfam" id="PF26450"/>
    </source>
</evidence>
<name>D2SAY5_GEOOG</name>
<dbReference type="HOGENOM" id="CLU_169056_0_0_11"/>
<feature type="region of interest" description="Disordered" evidence="1">
    <location>
        <begin position="61"/>
        <end position="120"/>
    </location>
</feature>
<proteinExistence type="predicted"/>
<dbReference type="EMBL" id="CP001867">
    <property type="protein sequence ID" value="ADB76020.1"/>
    <property type="molecule type" value="Genomic_DNA"/>
</dbReference>
<gene>
    <name evidence="3" type="ordered locus">Gobs_3419</name>
</gene>
<feature type="domain" description="DUF8129" evidence="2">
    <location>
        <begin position="4"/>
        <end position="61"/>
    </location>
</feature>
<protein>
    <recommendedName>
        <fullName evidence="2">DUF8129 domain-containing protein</fullName>
    </recommendedName>
</protein>
<evidence type="ECO:0000313" key="4">
    <source>
        <dbReference type="Proteomes" id="UP000001382"/>
    </source>
</evidence>
<dbReference type="OrthoDB" id="5187212at2"/>
<dbReference type="InterPro" id="IPR058442">
    <property type="entry name" value="DUF8129"/>
</dbReference>
<dbReference type="STRING" id="526225.Gobs_3419"/>
<keyword evidence="4" id="KW-1185">Reference proteome</keyword>
<dbReference type="Proteomes" id="UP000001382">
    <property type="component" value="Chromosome"/>
</dbReference>
<organism evidence="3 4">
    <name type="scientific">Geodermatophilus obscurus (strain ATCC 25078 / DSM 43160 / JCM 3152 / CCUG 61914 / KCC A-0152 / KCTC 9177 / NBRC 13315 / NRRL B-3577 / G-20)</name>
    <dbReference type="NCBI Taxonomy" id="526225"/>
    <lineage>
        <taxon>Bacteria</taxon>
        <taxon>Bacillati</taxon>
        <taxon>Actinomycetota</taxon>
        <taxon>Actinomycetes</taxon>
        <taxon>Geodermatophilales</taxon>
        <taxon>Geodermatophilaceae</taxon>
        <taxon>Geodermatophilus</taxon>
    </lineage>
</organism>
<dbReference type="AlphaFoldDB" id="D2SAY5"/>
<evidence type="ECO:0000313" key="3">
    <source>
        <dbReference type="EMBL" id="ADB76020.1"/>
    </source>
</evidence>